<name>A0ABW5LK15_9FLAO</name>
<evidence type="ECO:0000256" key="1">
    <source>
        <dbReference type="SAM" id="SignalP"/>
    </source>
</evidence>
<feature type="domain" description="DUF5648" evidence="2">
    <location>
        <begin position="66"/>
        <end position="130"/>
    </location>
</feature>
<dbReference type="EMBL" id="JBHULE010000019">
    <property type="protein sequence ID" value="MFD2564164.1"/>
    <property type="molecule type" value="Genomic_DNA"/>
</dbReference>
<organism evidence="3 4">
    <name type="scientific">Aquimarina rubra</name>
    <dbReference type="NCBI Taxonomy" id="1920033"/>
    <lineage>
        <taxon>Bacteria</taxon>
        <taxon>Pseudomonadati</taxon>
        <taxon>Bacteroidota</taxon>
        <taxon>Flavobacteriia</taxon>
        <taxon>Flavobacteriales</taxon>
        <taxon>Flavobacteriaceae</taxon>
        <taxon>Aquimarina</taxon>
    </lineage>
</organism>
<feature type="signal peptide" evidence="1">
    <location>
        <begin position="1"/>
        <end position="24"/>
    </location>
</feature>
<keyword evidence="4" id="KW-1185">Reference proteome</keyword>
<evidence type="ECO:0000313" key="4">
    <source>
        <dbReference type="Proteomes" id="UP001597319"/>
    </source>
</evidence>
<feature type="domain" description="DUF5648" evidence="2">
    <location>
        <begin position="172"/>
        <end position="225"/>
    </location>
</feature>
<evidence type="ECO:0000313" key="3">
    <source>
        <dbReference type="EMBL" id="MFD2564164.1"/>
    </source>
</evidence>
<dbReference type="Pfam" id="PF18885">
    <property type="entry name" value="DUF5648"/>
    <property type="match status" value="2"/>
</dbReference>
<gene>
    <name evidence="3" type="ORF">ACFSR1_15905</name>
</gene>
<dbReference type="Proteomes" id="UP001597319">
    <property type="component" value="Unassembled WGS sequence"/>
</dbReference>
<protein>
    <recommendedName>
        <fullName evidence="2">DUF5648 domain-containing protein</fullName>
    </recommendedName>
</protein>
<accession>A0ABW5LK15</accession>
<dbReference type="PROSITE" id="PS51257">
    <property type="entry name" value="PROKAR_LIPOPROTEIN"/>
    <property type="match status" value="1"/>
</dbReference>
<sequence>MKKSSLVFNSFLTLSLLLTFSCSEDEINDGLNESDVTDISKRLPINIDSNEGSGSGNGSGNNSGVRHIYRFYKDGSHLYTVDYNEGVNAGFNYEGILGSVLSNGPTERAITRWHNLANGDRVITTDVRQHPAILNDIQSIYYYNAYGSLVLAYYNEFLPGTTVTGQMTSAVGRWRYEGILGYADDIAGNKPVYTYYNSVIKDHLYTYDFNELGNGGQGYVYEGVSLDL</sequence>
<evidence type="ECO:0000259" key="2">
    <source>
        <dbReference type="Pfam" id="PF18885"/>
    </source>
</evidence>
<proteinExistence type="predicted"/>
<keyword evidence="1" id="KW-0732">Signal</keyword>
<reference evidence="4" key="1">
    <citation type="journal article" date="2019" name="Int. J. Syst. Evol. Microbiol.">
        <title>The Global Catalogue of Microorganisms (GCM) 10K type strain sequencing project: providing services to taxonomists for standard genome sequencing and annotation.</title>
        <authorList>
            <consortium name="The Broad Institute Genomics Platform"/>
            <consortium name="The Broad Institute Genome Sequencing Center for Infectious Disease"/>
            <person name="Wu L."/>
            <person name="Ma J."/>
        </authorList>
    </citation>
    <scope>NUCLEOTIDE SEQUENCE [LARGE SCALE GENOMIC DNA]</scope>
    <source>
        <strain evidence="4">KCTC 52274</strain>
    </source>
</reference>
<comment type="caution">
    <text evidence="3">The sequence shown here is derived from an EMBL/GenBank/DDBJ whole genome shotgun (WGS) entry which is preliminary data.</text>
</comment>
<feature type="chain" id="PRO_5046912824" description="DUF5648 domain-containing protein" evidence="1">
    <location>
        <begin position="25"/>
        <end position="228"/>
    </location>
</feature>
<dbReference type="InterPro" id="IPR043708">
    <property type="entry name" value="DUF5648"/>
</dbReference>
<dbReference type="RefSeq" id="WP_378294007.1">
    <property type="nucleotide sequence ID" value="NZ_JBHULE010000019.1"/>
</dbReference>